<evidence type="ECO:0000256" key="1">
    <source>
        <dbReference type="SAM" id="Phobius"/>
    </source>
</evidence>
<dbReference type="PATRIC" id="fig|1123384.7.peg.742"/>
<dbReference type="Proteomes" id="UP000077469">
    <property type="component" value="Chromosome"/>
</dbReference>
<accession>A0A0X1KU00</accession>
<dbReference type="PaxDb" id="1123384-AJ81_03800"/>
<dbReference type="KEGG" id="phy:AJ81_03800"/>
<dbReference type="AlphaFoldDB" id="A0A0X1KU00"/>
<feature type="transmembrane region" description="Helical" evidence="1">
    <location>
        <begin position="216"/>
        <end position="237"/>
    </location>
</feature>
<feature type="transmembrane region" description="Helical" evidence="1">
    <location>
        <begin position="315"/>
        <end position="336"/>
    </location>
</feature>
<dbReference type="RefSeq" id="WP_031505262.1">
    <property type="nucleotide sequence ID" value="NC_022795.1"/>
</dbReference>
<sequence length="455" mass="51977">MRSTRFADWLLSFAASLLSLLLVGLDRPLWAYLVVPGAVFFVSLLSSQRSGCVTLLLSGMLFLSNWILFYATSKDSLQSFLFALCLATLVNALASKTNLTWLWLIFLGVALNSSSWMEKWQAATLFVIVLLAVVWSKVRLERRRFFALLFASILCALLLVNLNYSIAAQILRLIPQKSVQEEKQTVQITPVERGVEEGSNESQNRSRMFDIALEKIFFPVFLILFGVFLLTLSLKLFKLKGTLLLLLLGAVTFAVVMSLLSLVFSIIKPRFELTRAQLTQDTVATEASQTEIEFVESTPVRVTETRRDSRRIVDFLNWASLTLLIFAGVFMIYLTVYVSKNVGTLIEEHKAAGPVAEEDSRHEESLKFDPSEHFVVEGYWWLRNKFFAGFNHLTPYEVLKMKGSFEPFGRLTDIYVKLRYGNERLTNEEIEEFRDHLLKTVEWLKKNLQTQEPSS</sequence>
<protein>
    <recommendedName>
        <fullName evidence="4">DUF4129 domain-containing protein</fullName>
    </recommendedName>
</protein>
<evidence type="ECO:0000313" key="3">
    <source>
        <dbReference type="Proteomes" id="UP000077469"/>
    </source>
</evidence>
<dbReference type="STRING" id="1123384.AJ81_03800"/>
<reference evidence="2 3" key="1">
    <citation type="submission" date="2014-01" db="EMBL/GenBank/DDBJ databases">
        <title>Genome sequencing of Thermotog hypogea.</title>
        <authorList>
            <person name="Zhang X."/>
            <person name="Alvare G."/>
            <person name="Fristensky B."/>
            <person name="Chen L."/>
            <person name="Suen T."/>
            <person name="Chen Q."/>
            <person name="Ma K."/>
        </authorList>
    </citation>
    <scope>NUCLEOTIDE SEQUENCE [LARGE SCALE GENOMIC DNA]</scope>
    <source>
        <strain evidence="2 3">DSM 11164</strain>
    </source>
</reference>
<keyword evidence="3" id="KW-1185">Reference proteome</keyword>
<dbReference type="EMBL" id="CP007141">
    <property type="protein sequence ID" value="AJC74686.1"/>
    <property type="molecule type" value="Genomic_DNA"/>
</dbReference>
<keyword evidence="1" id="KW-1133">Transmembrane helix</keyword>
<gene>
    <name evidence="2" type="ORF">AJ81_03800</name>
</gene>
<feature type="transmembrane region" description="Helical" evidence="1">
    <location>
        <begin position="122"/>
        <end position="138"/>
    </location>
</feature>
<feature type="transmembrane region" description="Helical" evidence="1">
    <location>
        <begin position="29"/>
        <end position="46"/>
    </location>
</feature>
<organism evidence="2 3">
    <name type="scientific">Pseudothermotoga hypogea DSM 11164 = NBRC 106472</name>
    <dbReference type="NCBI Taxonomy" id="1123384"/>
    <lineage>
        <taxon>Bacteria</taxon>
        <taxon>Thermotogati</taxon>
        <taxon>Thermotogota</taxon>
        <taxon>Thermotogae</taxon>
        <taxon>Thermotogales</taxon>
        <taxon>Thermotogaceae</taxon>
        <taxon>Pseudothermotoga</taxon>
    </lineage>
</organism>
<proteinExistence type="predicted"/>
<feature type="transmembrane region" description="Helical" evidence="1">
    <location>
        <begin position="244"/>
        <end position="267"/>
    </location>
</feature>
<feature type="transmembrane region" description="Helical" evidence="1">
    <location>
        <begin position="7"/>
        <end position="23"/>
    </location>
</feature>
<evidence type="ECO:0000313" key="2">
    <source>
        <dbReference type="EMBL" id="AJC74686.1"/>
    </source>
</evidence>
<feature type="transmembrane region" description="Helical" evidence="1">
    <location>
        <begin position="145"/>
        <end position="166"/>
    </location>
</feature>
<feature type="transmembrane region" description="Helical" evidence="1">
    <location>
        <begin position="53"/>
        <end position="71"/>
    </location>
</feature>
<dbReference type="OrthoDB" id="49714at2"/>
<name>A0A0X1KU00_9THEM</name>
<keyword evidence="1" id="KW-0812">Transmembrane</keyword>
<evidence type="ECO:0008006" key="4">
    <source>
        <dbReference type="Google" id="ProtNLM"/>
    </source>
</evidence>
<keyword evidence="1" id="KW-0472">Membrane</keyword>